<dbReference type="EMBL" id="ACCF01000054">
    <property type="protein sequence ID" value="EEF68938.1"/>
    <property type="molecule type" value="Genomic_DNA"/>
</dbReference>
<organism evidence="2 3">
    <name type="scientific">Holdemania filiformis DSM 12042</name>
    <dbReference type="NCBI Taxonomy" id="545696"/>
    <lineage>
        <taxon>Bacteria</taxon>
        <taxon>Bacillati</taxon>
        <taxon>Bacillota</taxon>
        <taxon>Erysipelotrichia</taxon>
        <taxon>Erysipelotrichales</taxon>
        <taxon>Erysipelotrichaceae</taxon>
        <taxon>Holdemania</taxon>
    </lineage>
</organism>
<dbReference type="RefSeq" id="WP_006058116.1">
    <property type="nucleotide sequence ID" value="NZ_GG657553.1"/>
</dbReference>
<comment type="caution">
    <text evidence="2">The sequence shown here is derived from an EMBL/GenBank/DDBJ whole genome shotgun (WGS) entry which is preliminary data.</text>
</comment>
<proteinExistence type="predicted"/>
<evidence type="ECO:0000313" key="2">
    <source>
        <dbReference type="EMBL" id="EEF68938.1"/>
    </source>
</evidence>
<name>B9Y525_9FIRM</name>
<dbReference type="InterPro" id="IPR003959">
    <property type="entry name" value="ATPase_AAA_core"/>
</dbReference>
<dbReference type="GO" id="GO:0016887">
    <property type="term" value="F:ATP hydrolysis activity"/>
    <property type="evidence" value="ECO:0007669"/>
    <property type="project" value="InterPro"/>
</dbReference>
<dbReference type="InterPro" id="IPR027417">
    <property type="entry name" value="P-loop_NTPase"/>
</dbReference>
<sequence length="409" mass="47343">MLCQFTVKNFKSIRDEITLDMQAAAITEHEDRVIKDKDNQVFLPVSVLYGPNGGGKSNILEALQTLSSKVLRPLYAAENVQDPTLLWKNLVIEPYAFSLDTQEKPTEFELFFRTAVAEYRYILVIKRTSVIYEKLDRIKLLTGRKSALFERSEKEIALKGSLSKLKISDGLSETLPLLSYLGITYRKNEVIGDVFHWFERKLRFLNYGNPIQEVQTAFSDSEEIKRLVLLMIQEMDLDIVNFRIRKKENNHIEVFTTHRVEDQETELNLAEESSGTQKLFALLPFIARSLLNGTTLVIDELDAKLHPLLLRYLIMLFSDMEINRQNAQLIFTSHDLSTMSSEIFRRDEIWFVAKGKDQNSKLYSLVEFKNNKGESIRKDAKFDKQYLEGKYGADPYLKKIIDWGNVNAE</sequence>
<dbReference type="Pfam" id="PF13304">
    <property type="entry name" value="AAA_21"/>
    <property type="match status" value="1"/>
</dbReference>
<dbReference type="OrthoDB" id="9809324at2"/>
<accession>B9Y525</accession>
<gene>
    <name evidence="2" type="ORF">HOLDEFILI_00906</name>
</gene>
<feature type="domain" description="ATPase AAA-type core" evidence="1">
    <location>
        <begin position="46"/>
        <end position="339"/>
    </location>
</feature>
<dbReference type="PANTHER" id="PTHR40396">
    <property type="entry name" value="ATPASE-LIKE PROTEIN"/>
    <property type="match status" value="1"/>
</dbReference>
<protein>
    <recommendedName>
        <fullName evidence="1">ATPase AAA-type core domain-containing protein</fullName>
    </recommendedName>
</protein>
<reference evidence="2 3" key="2">
    <citation type="submission" date="2009-02" db="EMBL/GenBank/DDBJ databases">
        <title>Draft genome sequence of Holdemania filiformis DSM 12042.</title>
        <authorList>
            <person name="Sudarsanam P."/>
            <person name="Ley R."/>
            <person name="Guruge J."/>
            <person name="Turnbaugh P.J."/>
            <person name="Mahowald M."/>
            <person name="Liep D."/>
            <person name="Gordon J."/>
        </authorList>
    </citation>
    <scope>NUCLEOTIDE SEQUENCE [LARGE SCALE GENOMIC DNA]</scope>
    <source>
        <strain evidence="2 3">DSM 12042</strain>
    </source>
</reference>
<dbReference type="eggNOG" id="COG1106">
    <property type="taxonomic scope" value="Bacteria"/>
</dbReference>
<dbReference type="GO" id="GO:0005524">
    <property type="term" value="F:ATP binding"/>
    <property type="evidence" value="ECO:0007669"/>
    <property type="project" value="InterPro"/>
</dbReference>
<dbReference type="Proteomes" id="UP000005950">
    <property type="component" value="Unassembled WGS sequence"/>
</dbReference>
<evidence type="ECO:0000313" key="3">
    <source>
        <dbReference type="Proteomes" id="UP000005950"/>
    </source>
</evidence>
<dbReference type="SUPFAM" id="SSF52540">
    <property type="entry name" value="P-loop containing nucleoside triphosphate hydrolases"/>
    <property type="match status" value="1"/>
</dbReference>
<evidence type="ECO:0000259" key="1">
    <source>
        <dbReference type="Pfam" id="PF13304"/>
    </source>
</evidence>
<dbReference type="Gene3D" id="3.40.50.300">
    <property type="entry name" value="P-loop containing nucleotide triphosphate hydrolases"/>
    <property type="match status" value="1"/>
</dbReference>
<dbReference type="PANTHER" id="PTHR40396:SF1">
    <property type="entry name" value="ATPASE AAA-TYPE CORE DOMAIN-CONTAINING PROTEIN"/>
    <property type="match status" value="1"/>
</dbReference>
<dbReference type="HOGENOM" id="CLU_046693_2_0_9"/>
<dbReference type="STRING" id="545696.HOLDEFILI_00906"/>
<reference evidence="2 3" key="1">
    <citation type="submission" date="2008-12" db="EMBL/GenBank/DDBJ databases">
        <authorList>
            <person name="Fulton L."/>
            <person name="Clifton S."/>
            <person name="Fulton B."/>
            <person name="Xu J."/>
            <person name="Minx P."/>
            <person name="Pepin K.H."/>
            <person name="Johnson M."/>
            <person name="Bhonagiri V."/>
            <person name="Nash W.E."/>
            <person name="Mardis E.R."/>
            <person name="Wilson R.K."/>
        </authorList>
    </citation>
    <scope>NUCLEOTIDE SEQUENCE [LARGE SCALE GENOMIC DNA]</scope>
    <source>
        <strain evidence="2 3">DSM 12042</strain>
    </source>
</reference>
<dbReference type="AlphaFoldDB" id="B9Y525"/>